<dbReference type="GO" id="GO:0043041">
    <property type="term" value="P:amino acid activation for nonribosomal peptide biosynthetic process"/>
    <property type="evidence" value="ECO:0007669"/>
    <property type="project" value="TreeGrafter"/>
</dbReference>
<dbReference type="InterPro" id="IPR010071">
    <property type="entry name" value="AA_adenyl_dom"/>
</dbReference>
<dbReference type="InterPro" id="IPR020845">
    <property type="entry name" value="AMP-binding_CS"/>
</dbReference>
<dbReference type="eggNOG" id="COG1020">
    <property type="taxonomic scope" value="Bacteria"/>
</dbReference>
<dbReference type="Pfam" id="PF00668">
    <property type="entry name" value="Condensation"/>
    <property type="match status" value="2"/>
</dbReference>
<gene>
    <name evidence="2" type="ordered locus">Sulba_0748</name>
</gene>
<dbReference type="Gene3D" id="3.30.559.30">
    <property type="entry name" value="Nonribosomal peptide synthetase, condensation domain"/>
    <property type="match status" value="2"/>
</dbReference>
<dbReference type="CDD" id="cd05930">
    <property type="entry name" value="A_NRPS"/>
    <property type="match status" value="1"/>
</dbReference>
<dbReference type="PROSITE" id="PS00455">
    <property type="entry name" value="AMP_BINDING"/>
    <property type="match status" value="1"/>
</dbReference>
<dbReference type="Gene3D" id="3.30.559.10">
    <property type="entry name" value="Chloramphenicol acetyltransferase-like domain"/>
    <property type="match status" value="2"/>
</dbReference>
<feature type="domain" description="Carrier" evidence="1">
    <location>
        <begin position="1966"/>
        <end position="2041"/>
    </location>
</feature>
<dbReference type="Gene3D" id="1.10.1200.10">
    <property type="entry name" value="ACP-like"/>
    <property type="match status" value="2"/>
</dbReference>
<dbReference type="InterPro" id="IPR000873">
    <property type="entry name" value="AMP-dep_synth/lig_dom"/>
</dbReference>
<dbReference type="HOGENOM" id="CLU_000022_0_4_7"/>
<dbReference type="CDD" id="cd19531">
    <property type="entry name" value="LCL_NRPS-like"/>
    <property type="match status" value="1"/>
</dbReference>
<dbReference type="Gene3D" id="3.30.300.30">
    <property type="match status" value="2"/>
</dbReference>
<dbReference type="SUPFAM" id="SSF56801">
    <property type="entry name" value="Acetyl-CoA synthetase-like"/>
    <property type="match status" value="2"/>
</dbReference>
<dbReference type="OrthoDB" id="9765680at2"/>
<dbReference type="PATRIC" id="fig|760154.4.peg.746"/>
<proteinExistence type="predicted"/>
<dbReference type="InterPro" id="IPR001242">
    <property type="entry name" value="Condensation_dom"/>
</dbReference>
<dbReference type="InterPro" id="IPR036736">
    <property type="entry name" value="ACP-like_sf"/>
</dbReference>
<dbReference type="NCBIfam" id="TIGR01733">
    <property type="entry name" value="AA-adenyl-dom"/>
    <property type="match status" value="1"/>
</dbReference>
<dbReference type="KEGG" id="sba:Sulba_0748"/>
<sequence length="2201" mass="247795">MLNIYALSSPQEAIYIDSLLYSETTKYTMGGFALLSGRIDVEIFKKAHAITLTLHDVFLSKIETRHGKIVQSSPHEPYGVYFKDFSTSVDSYRAGVEFILEDFSHPIPINAYPLAADMLLKVNEELYIWYTKLHHIMNDAFGHALFAETLSEIYTALFYKQELPVKERHRYVDFVEDDNAYLHSETFLKDAAFWMEKFKTLPEPISFSGSKDGLCEQEALKTERMTLTLSRLCYNDMLRICSENSFTSFHFLLAVLYTYLYRTKNRNDIVIGMPILNRNNKKFRNTSGMFMGMIPLRIKMEEGMSFMDLALGISRELRECYRHQRYPLGQIIKDCRSKEGFYGNIFDITFVYRKLSYDKKFGKTLMRMQILDTKAREESFSVEVDEFDDGDVNLFFNYNPYVIPPEEAEQMVRGFETLFLDVAMMEDKPLKELRIMPERVRCGVFGEKINFPKKRFEEIFAQTCMQYGAKEAVKYKDTTLTYVELDGFSSGIAKKLRDDFGLQKGDRVVCVLERTHIVPVVILALFKMGCVYVPADTSLPKDRINYMVNDCAAKLIISSAPLEAEVCVYIPDTLVSGFFAPIESLNAEDDAYIIYTSGTTGRPKGVVVPHQGIVNTVLSQASQWEGGKHANVLQFASLGFDASLSEIGMALLSGASLKIVPKQTILSPAEFIDFMNKEKVTVATLPPSYLSSLGFPEFFYLKSLITAGESPIEKDVLFYKNLCRVINAYGPTEISVCASWYEIPKDYCGGAVPIGKAIDNAHIYILDDNLNPLPLGSVGQICVGGAGVTRGYLNNPELTQQTFQKDLFFEGQKMYLTGDMGKINADGNLVFLGRKDAQIKLRGYRIEPEEVARVMEGLSFIDATSIDVHDEGESKSLVAYYTAKNVVDVAYIKKALLEKLPPYMIPSFFIHVKEFPLNVSGKIDKKALKGAFKKIPSSTKELQLPLSETEQNVSRVWSEILEIDHFETDTNFFDLGGHSLHAIKVMSKLFTLFGVRIGLREFFADPTLKGIASILDKRSGNKEKKIANLALPHTRALSPSERRIWVFCAMQGSSSAYNMPLLMDIEGEVDVGALNSALKLILSRHDILRTYYEEERAVCHIKSECMFEVQEIVTKNLTEALLHEIDEPFNLYDAPLFRLKILTDGTKKTLSFVIHHIISDGWSLQVLMNELLQAYEAVKKREVPELSPTNVSYASYATWLESEEYQELARSDRAYWLERFKHMPPELELPIDFSRGSMLSFKGASIHRDFELRWDAISHKAATLDTTPFTLFLAALYGVLHTYSSSTDIVIGSPVSGRIHPDIQKTCGIFINTLPLRVTFSPTENFLTLVARTKTAITEGHDHQLYPFDRLVNELELARRTDHQPLFDVMLLLQDTVEETMQAHDFTLKARGLESSNSHFDMTFFISQMGGNIRLDIEYNTSLFTKESALRFARHYENYLKNALRQPSTMLLDIRCITPEETNFLAQVSKGLRRNLPQKSFIHCFLEQAQKFPYKEAVVTPLGRFSYADIAQKAIAIAADIQSAGIEKGDFVGLTCKRDENLVAGMLGIMMSGASYVFMSAELPEKRFAKIVKTAHIKRVYASTEVPFVIQNITRRIDDVAPVAFVPDSFSTMAYCIFTSGTTGEPKGVLITRENLENLVFATDIEIYKQSDKTLRELCAVSGAFDVSIKQVCAALSCGHTLCMPDDTTLYDPFLLLEFIKKEQIHLLDISPSLLLMLMEVGLCETPLPYVKKLLIGSEAVQFSVIKRFMHAHPNVEVFNCYGPSECTVESVRLKIEATREYPHILPIGHPCLNSNAYVLDTHMNLCCEGVYGEIHLGGACVGAGYSNETKNRFTYFENERVYATGDIGRYNRFGEIEIAGRKDTQLKIRGYRIEPEEIEHCILLAPGVALASIAVFKQGTLDEMAAFYTGTADPEEVKKHVAYFVPSYALPAVFKKIDKMPLSAGGKIDKKALLAELVFNEKQPVQPEGLHLEIASLWHDLLGHSGFGMEDTFFDAGGNSVLLVQLYSRLNKAYPDVFTLAGLFSKSSIEAQAEAIKVYSMTDTLIEGITLPSHALSREAKGNTRLSSALHVTLSIPQASAYAMYLMFELYGIEDGVSAVIKKGICYLCRVNLRGVEDIDALIKRCADNLEDSKSIRPREGCIPLVLCDSEILAEEYVAQNGIVFVMQNGFVEGYFSEKIDSNEAVKIMETFIMIIQAAS</sequence>
<dbReference type="PANTHER" id="PTHR45527">
    <property type="entry name" value="NONRIBOSOMAL PEPTIDE SYNTHETASE"/>
    <property type="match status" value="1"/>
</dbReference>
<dbReference type="InterPro" id="IPR045851">
    <property type="entry name" value="AMP-bd_C_sf"/>
</dbReference>
<dbReference type="STRING" id="760154.Sulba_0748"/>
<feature type="domain" description="Carrier" evidence="1">
    <location>
        <begin position="944"/>
        <end position="1019"/>
    </location>
</feature>
<dbReference type="InterPro" id="IPR042099">
    <property type="entry name" value="ANL_N_sf"/>
</dbReference>
<dbReference type="RefSeq" id="WP_014768933.1">
    <property type="nucleotide sequence ID" value="NC_018002.1"/>
</dbReference>
<dbReference type="Pfam" id="PF00550">
    <property type="entry name" value="PP-binding"/>
    <property type="match status" value="2"/>
</dbReference>
<dbReference type="EMBL" id="CP003333">
    <property type="protein sequence ID" value="AFL68053.1"/>
    <property type="molecule type" value="Genomic_DNA"/>
</dbReference>
<reference evidence="2 3" key="1">
    <citation type="submission" date="2012-06" db="EMBL/GenBank/DDBJ databases">
        <title>Complete sequence of Sulfurospirillum barnesii SES-3.</title>
        <authorList>
            <consortium name="US DOE Joint Genome Institute"/>
            <person name="Lucas S."/>
            <person name="Han J."/>
            <person name="Lapidus A."/>
            <person name="Cheng J.-F."/>
            <person name="Goodwin L."/>
            <person name="Pitluck S."/>
            <person name="Peters L."/>
            <person name="Ovchinnikova G."/>
            <person name="Lu M."/>
            <person name="Detter J.C."/>
            <person name="Han C."/>
            <person name="Tapia R."/>
            <person name="Land M."/>
            <person name="Hauser L."/>
            <person name="Kyrpides N."/>
            <person name="Ivanova N."/>
            <person name="Pagani I."/>
            <person name="Stolz J."/>
            <person name="Arkin A."/>
            <person name="Dehal P."/>
            <person name="Oremland R."/>
            <person name="Saltikov C."/>
            <person name="Basu P."/>
            <person name="Hollibaugh J."/>
            <person name="Newman D."/>
            <person name="Stolyar S."/>
            <person name="Hazen T."/>
            <person name="Woyke T."/>
        </authorList>
    </citation>
    <scope>NUCLEOTIDE SEQUENCE [LARGE SCALE GENOMIC DNA]</scope>
    <source>
        <strain evidence="3">ATCC 700032 / DSM 10660 / SES-3</strain>
    </source>
</reference>
<dbReference type="Pfam" id="PF00501">
    <property type="entry name" value="AMP-binding"/>
    <property type="match status" value="2"/>
</dbReference>
<dbReference type="InterPro" id="IPR023213">
    <property type="entry name" value="CAT-like_dom_sf"/>
</dbReference>
<accession>I3XVS9</accession>
<dbReference type="GO" id="GO:0003824">
    <property type="term" value="F:catalytic activity"/>
    <property type="evidence" value="ECO:0007669"/>
    <property type="project" value="InterPro"/>
</dbReference>
<organism evidence="2 3">
    <name type="scientific">Sulfurospirillum barnesii (strain ATCC 700032 / DSM 10660 / SES-3)</name>
    <dbReference type="NCBI Taxonomy" id="760154"/>
    <lineage>
        <taxon>Bacteria</taxon>
        <taxon>Pseudomonadati</taxon>
        <taxon>Campylobacterota</taxon>
        <taxon>Epsilonproteobacteria</taxon>
        <taxon>Campylobacterales</taxon>
        <taxon>Sulfurospirillaceae</taxon>
        <taxon>Sulfurospirillum</taxon>
    </lineage>
</organism>
<dbReference type="InterPro" id="IPR009081">
    <property type="entry name" value="PP-bd_ACP"/>
</dbReference>
<name>I3XVS9_SULBS</name>
<evidence type="ECO:0000313" key="2">
    <source>
        <dbReference type="EMBL" id="AFL68053.1"/>
    </source>
</evidence>
<dbReference type="SUPFAM" id="SSF52777">
    <property type="entry name" value="CoA-dependent acyltransferases"/>
    <property type="match status" value="4"/>
</dbReference>
<dbReference type="GO" id="GO:0044550">
    <property type="term" value="P:secondary metabolite biosynthetic process"/>
    <property type="evidence" value="ECO:0007669"/>
    <property type="project" value="TreeGrafter"/>
</dbReference>
<dbReference type="Proteomes" id="UP000006176">
    <property type="component" value="Chromosome"/>
</dbReference>
<evidence type="ECO:0000313" key="3">
    <source>
        <dbReference type="Proteomes" id="UP000006176"/>
    </source>
</evidence>
<dbReference type="PROSITE" id="PS50075">
    <property type="entry name" value="CARRIER"/>
    <property type="match status" value="2"/>
</dbReference>
<dbReference type="GO" id="GO:0005737">
    <property type="term" value="C:cytoplasm"/>
    <property type="evidence" value="ECO:0007669"/>
    <property type="project" value="TreeGrafter"/>
</dbReference>
<dbReference type="GO" id="GO:0031177">
    <property type="term" value="F:phosphopantetheine binding"/>
    <property type="evidence" value="ECO:0007669"/>
    <property type="project" value="TreeGrafter"/>
</dbReference>
<dbReference type="SUPFAM" id="SSF47336">
    <property type="entry name" value="ACP-like"/>
    <property type="match status" value="2"/>
</dbReference>
<protein>
    <submittedName>
        <fullName evidence="2">Amino acid adenylation enzyme/thioester reductase family protein</fullName>
    </submittedName>
</protein>
<dbReference type="Gene3D" id="3.40.50.12780">
    <property type="entry name" value="N-terminal domain of ligase-like"/>
    <property type="match status" value="2"/>
</dbReference>
<evidence type="ECO:0000259" key="1">
    <source>
        <dbReference type="PROSITE" id="PS50075"/>
    </source>
</evidence>
<dbReference type="PANTHER" id="PTHR45527:SF1">
    <property type="entry name" value="FATTY ACID SYNTHASE"/>
    <property type="match status" value="1"/>
</dbReference>
<keyword evidence="3" id="KW-1185">Reference proteome</keyword>